<keyword evidence="3" id="KW-1185">Reference proteome</keyword>
<name>A0ABN1T2P5_9ACTN</name>
<dbReference type="RefSeq" id="WP_067391716.1">
    <property type="nucleotide sequence ID" value="NZ_BAAAHU010000045.1"/>
</dbReference>
<proteinExistence type="predicted"/>
<comment type="caution">
    <text evidence="2">The sequence shown here is derived from an EMBL/GenBank/DDBJ whole genome shotgun (WGS) entry which is preliminary data.</text>
</comment>
<evidence type="ECO:0000313" key="2">
    <source>
        <dbReference type="EMBL" id="GAA1013398.1"/>
    </source>
</evidence>
<protein>
    <submittedName>
        <fullName evidence="2">Uncharacterized protein</fullName>
    </submittedName>
</protein>
<reference evidence="2 3" key="1">
    <citation type="journal article" date="2019" name="Int. J. Syst. Evol. Microbiol.">
        <title>The Global Catalogue of Microorganisms (GCM) 10K type strain sequencing project: providing services to taxonomists for standard genome sequencing and annotation.</title>
        <authorList>
            <consortium name="The Broad Institute Genomics Platform"/>
            <consortium name="The Broad Institute Genome Sequencing Center for Infectious Disease"/>
            <person name="Wu L."/>
            <person name="Ma J."/>
        </authorList>
    </citation>
    <scope>NUCLEOTIDE SEQUENCE [LARGE SCALE GENOMIC DNA]</scope>
    <source>
        <strain evidence="2 3">JCM 11269</strain>
    </source>
</reference>
<feature type="region of interest" description="Disordered" evidence="1">
    <location>
        <begin position="35"/>
        <end position="57"/>
    </location>
</feature>
<dbReference type="EMBL" id="BAAAHU010000045">
    <property type="protein sequence ID" value="GAA1013398.1"/>
    <property type="molecule type" value="Genomic_DNA"/>
</dbReference>
<evidence type="ECO:0000256" key="1">
    <source>
        <dbReference type="SAM" id="MobiDB-lite"/>
    </source>
</evidence>
<gene>
    <name evidence="2" type="ORF">GCM10009564_39950</name>
</gene>
<dbReference type="Proteomes" id="UP001501072">
    <property type="component" value="Unassembled WGS sequence"/>
</dbReference>
<evidence type="ECO:0000313" key="3">
    <source>
        <dbReference type="Proteomes" id="UP001501072"/>
    </source>
</evidence>
<organism evidence="2 3">
    <name type="scientific">Streptomyces thermogriseus</name>
    <dbReference type="NCBI Taxonomy" id="75292"/>
    <lineage>
        <taxon>Bacteria</taxon>
        <taxon>Bacillati</taxon>
        <taxon>Actinomycetota</taxon>
        <taxon>Actinomycetes</taxon>
        <taxon>Kitasatosporales</taxon>
        <taxon>Streptomycetaceae</taxon>
        <taxon>Streptomyces</taxon>
    </lineage>
</organism>
<sequence>MAFEPIDPETVEDDDIPEIDVETPKHDAVEQQADIAPEEDELPLGDPTQASEADLIEQARIVSLDEDDYR</sequence>
<accession>A0ABN1T2P5</accession>